<dbReference type="PANTHER" id="PTHR30349">
    <property type="entry name" value="PHAGE INTEGRASE-RELATED"/>
    <property type="match status" value="1"/>
</dbReference>
<evidence type="ECO:0000256" key="5">
    <source>
        <dbReference type="ARBA" id="ARBA00023172"/>
    </source>
</evidence>
<sequence length="338" mass="38938">MVVMKIIEKYGLLRVQMAYNKEHVKMLKKIGGGKWDPGARVWNFPLGKKQDLETLQGEIVTVSAYDEAVKLLKNHLKQKGYSPKTIKSYTGHLDRFLTYSKGEVDKASINEYLLYLLEEKQSSHSYANQSINAIKAYLRLVNKSEDFTVPYIPRPKKEHKLPKVMSKEEVKKVIDATHNTKHKTMLMLAYSCGLRVSETASMQLKNIDSSRMVVMVEQGKGRKDRMVSLSDKMLQQLRQYYREYKPVKWLFEGSDRSRYISTRTVQTVFNNSVKAVGIEKKLSFHSLRHSYATHMLEAGVDLRFIQELLGHRSSKTTEIYTHVSVQSLGKIANPLDQL</sequence>
<dbReference type="InterPro" id="IPR010998">
    <property type="entry name" value="Integrase_recombinase_N"/>
</dbReference>
<dbReference type="InterPro" id="IPR002104">
    <property type="entry name" value="Integrase_catalytic"/>
</dbReference>
<evidence type="ECO:0000313" key="10">
    <source>
        <dbReference type="Proteomes" id="UP000449710"/>
    </source>
</evidence>
<dbReference type="InterPro" id="IPR050090">
    <property type="entry name" value="Tyrosine_recombinase_XerCD"/>
</dbReference>
<comment type="caution">
    <text evidence="9">The sequence shown here is derived from an EMBL/GenBank/DDBJ whole genome shotgun (WGS) entry which is preliminary data.</text>
</comment>
<evidence type="ECO:0000256" key="4">
    <source>
        <dbReference type="ARBA" id="ARBA00023125"/>
    </source>
</evidence>
<dbReference type="Pfam" id="PF00589">
    <property type="entry name" value="Phage_integrase"/>
    <property type="match status" value="1"/>
</dbReference>
<evidence type="ECO:0000256" key="3">
    <source>
        <dbReference type="ARBA" id="ARBA00022908"/>
    </source>
</evidence>
<dbReference type="GO" id="GO:0006310">
    <property type="term" value="P:DNA recombination"/>
    <property type="evidence" value="ECO:0007669"/>
    <property type="project" value="UniProtKB-KW"/>
</dbReference>
<feature type="domain" description="Core-binding (CB)" evidence="8">
    <location>
        <begin position="63"/>
        <end position="139"/>
    </location>
</feature>
<evidence type="ECO:0000256" key="6">
    <source>
        <dbReference type="PROSITE-ProRule" id="PRU01248"/>
    </source>
</evidence>
<dbReference type="GO" id="GO:0003677">
    <property type="term" value="F:DNA binding"/>
    <property type="evidence" value="ECO:0007669"/>
    <property type="project" value="UniProtKB-UniRule"/>
</dbReference>
<dbReference type="PROSITE" id="PS51898">
    <property type="entry name" value="TYR_RECOMBINASE"/>
    <property type="match status" value="1"/>
</dbReference>
<dbReference type="PANTHER" id="PTHR30349:SF41">
    <property type="entry name" value="INTEGRASE_RECOMBINASE PROTEIN MJ0367-RELATED"/>
    <property type="match status" value="1"/>
</dbReference>
<gene>
    <name evidence="9" type="ORF">ISALK_13375</name>
</gene>
<dbReference type="AlphaFoldDB" id="A0AA43XPQ1"/>
<comment type="function">
    <text evidence="1">Site-specific tyrosine recombinase, which acts by catalyzing the cutting and rejoining of the recombining DNA molecules.</text>
</comment>
<keyword evidence="10" id="KW-1185">Reference proteome</keyword>
<proteinExistence type="inferred from homology"/>
<dbReference type="InterPro" id="IPR044068">
    <property type="entry name" value="CB"/>
</dbReference>
<evidence type="ECO:0000259" key="8">
    <source>
        <dbReference type="PROSITE" id="PS51900"/>
    </source>
</evidence>
<dbReference type="EMBL" id="SUMG01000026">
    <property type="protein sequence ID" value="NBG89480.1"/>
    <property type="molecule type" value="Genomic_DNA"/>
</dbReference>
<keyword evidence="5" id="KW-0233">DNA recombination</keyword>
<keyword evidence="3" id="KW-0229">DNA integration</keyword>
<dbReference type="Proteomes" id="UP000449710">
    <property type="component" value="Unassembled WGS sequence"/>
</dbReference>
<dbReference type="GO" id="GO:0015074">
    <property type="term" value="P:DNA integration"/>
    <property type="evidence" value="ECO:0007669"/>
    <property type="project" value="UniProtKB-KW"/>
</dbReference>
<dbReference type="InterPro" id="IPR011010">
    <property type="entry name" value="DNA_brk_join_enz"/>
</dbReference>
<comment type="similarity">
    <text evidence="2">Belongs to the 'phage' integrase family.</text>
</comment>
<reference evidence="9 10" key="1">
    <citation type="submission" date="2019-04" db="EMBL/GenBank/DDBJ databases">
        <title>Isachenkonia alkalipeptolytica gen. nov. sp. nov. a new anaerobic, alkiliphilic organothrophic bacterium capable to reduce synthesized ferrihydrite isolated from a soda lake.</title>
        <authorList>
            <person name="Toshchakov S.V."/>
            <person name="Zavarzina D.G."/>
            <person name="Zhilina T.N."/>
            <person name="Kostrikina N.A."/>
            <person name="Kublanov I.V."/>
        </authorList>
    </citation>
    <scope>NUCLEOTIDE SEQUENCE [LARGE SCALE GENOMIC DNA]</scope>
    <source>
        <strain evidence="9 10">Z-1701</strain>
    </source>
</reference>
<dbReference type="Gene3D" id="1.10.443.10">
    <property type="entry name" value="Intergrase catalytic core"/>
    <property type="match status" value="1"/>
</dbReference>
<dbReference type="Gene3D" id="1.10.150.130">
    <property type="match status" value="1"/>
</dbReference>
<dbReference type="InterPro" id="IPR004107">
    <property type="entry name" value="Integrase_SAM-like_N"/>
</dbReference>
<evidence type="ECO:0000256" key="1">
    <source>
        <dbReference type="ARBA" id="ARBA00003283"/>
    </source>
</evidence>
<organism evidence="9 10">
    <name type="scientific">Isachenkonia alkalipeptolytica</name>
    <dbReference type="NCBI Taxonomy" id="2565777"/>
    <lineage>
        <taxon>Bacteria</taxon>
        <taxon>Bacillati</taxon>
        <taxon>Bacillota</taxon>
        <taxon>Clostridia</taxon>
        <taxon>Eubacteriales</taxon>
        <taxon>Clostridiaceae</taxon>
        <taxon>Isachenkonia</taxon>
    </lineage>
</organism>
<evidence type="ECO:0000313" key="9">
    <source>
        <dbReference type="EMBL" id="NBG89480.1"/>
    </source>
</evidence>
<dbReference type="Pfam" id="PF13495">
    <property type="entry name" value="Phage_int_SAM_4"/>
    <property type="match status" value="1"/>
</dbReference>
<accession>A0AA43XPQ1</accession>
<dbReference type="SUPFAM" id="SSF56349">
    <property type="entry name" value="DNA breaking-rejoining enzymes"/>
    <property type="match status" value="1"/>
</dbReference>
<evidence type="ECO:0000259" key="7">
    <source>
        <dbReference type="PROSITE" id="PS51898"/>
    </source>
</evidence>
<name>A0AA43XPQ1_9CLOT</name>
<dbReference type="PROSITE" id="PS51900">
    <property type="entry name" value="CB"/>
    <property type="match status" value="1"/>
</dbReference>
<keyword evidence="4 6" id="KW-0238">DNA-binding</keyword>
<dbReference type="InterPro" id="IPR013762">
    <property type="entry name" value="Integrase-like_cat_sf"/>
</dbReference>
<evidence type="ECO:0000256" key="2">
    <source>
        <dbReference type="ARBA" id="ARBA00008857"/>
    </source>
</evidence>
<feature type="domain" description="Tyr recombinase" evidence="7">
    <location>
        <begin position="160"/>
        <end position="333"/>
    </location>
</feature>
<protein>
    <submittedName>
        <fullName evidence="9">Integrase</fullName>
    </submittedName>
</protein>